<feature type="disulfide bond" evidence="13">
    <location>
        <begin position="270"/>
        <end position="288"/>
    </location>
</feature>
<dbReference type="GO" id="GO:0043235">
    <property type="term" value="C:receptor complex"/>
    <property type="evidence" value="ECO:0007669"/>
    <property type="project" value="TreeGrafter"/>
</dbReference>
<dbReference type="InterPro" id="IPR000152">
    <property type="entry name" value="EGF-type_Asp/Asn_hydroxyl_site"/>
</dbReference>
<feature type="repeat" description="LDL-receptor class B" evidence="14">
    <location>
        <begin position="722"/>
        <end position="764"/>
    </location>
</feature>
<feature type="repeat" description="LDL-receptor class B" evidence="14">
    <location>
        <begin position="678"/>
        <end position="721"/>
    </location>
</feature>
<feature type="disulfide bond" evidence="13">
    <location>
        <begin position="34"/>
        <end position="52"/>
    </location>
</feature>
<dbReference type="FunFam" id="2.120.10.30:FF:000008">
    <property type="entry name" value="Low-density lipoprotein receptor-related protein 4"/>
    <property type="match status" value="3"/>
</dbReference>
<dbReference type="PROSITE" id="PS51120">
    <property type="entry name" value="LDLRB"/>
    <property type="match status" value="14"/>
</dbReference>
<evidence type="ECO:0000256" key="12">
    <source>
        <dbReference type="ARBA" id="ARBA00023180"/>
    </source>
</evidence>
<dbReference type="InterPro" id="IPR002172">
    <property type="entry name" value="LDrepeatLR_classA_rpt"/>
</dbReference>
<dbReference type="InterPro" id="IPR009030">
    <property type="entry name" value="Growth_fac_rcpt_cys_sf"/>
</dbReference>
<protein>
    <recommendedName>
        <fullName evidence="16">EGF-like domain-containing protein</fullName>
    </recommendedName>
</protein>
<feature type="transmembrane region" description="Helical" evidence="15">
    <location>
        <begin position="1841"/>
        <end position="1864"/>
    </location>
</feature>
<dbReference type="SMART" id="SM00181">
    <property type="entry name" value="EGF"/>
    <property type="match status" value="8"/>
</dbReference>
<dbReference type="Gene3D" id="2.120.10.30">
    <property type="entry name" value="TolB, C-terminal domain"/>
    <property type="match status" value="4"/>
</dbReference>
<feature type="repeat" description="LDL-receptor class B" evidence="14">
    <location>
        <begin position="1647"/>
        <end position="1688"/>
    </location>
</feature>
<feature type="disulfide bond" evidence="13">
    <location>
        <begin position="155"/>
        <end position="173"/>
    </location>
</feature>
<dbReference type="FunFam" id="4.10.400.10:FF:000034">
    <property type="entry name" value="Low-density lipoprotein receptor-related protein 2"/>
    <property type="match status" value="1"/>
</dbReference>
<feature type="repeat" description="LDL-receptor class B" evidence="14">
    <location>
        <begin position="984"/>
        <end position="1028"/>
    </location>
</feature>
<feature type="disulfide bond" evidence="13">
    <location>
        <begin position="233"/>
        <end position="251"/>
    </location>
</feature>
<dbReference type="InterPro" id="IPR026823">
    <property type="entry name" value="cEGF"/>
</dbReference>
<feature type="repeat" description="LDL-receptor class B" evidence="14">
    <location>
        <begin position="592"/>
        <end position="634"/>
    </location>
</feature>
<feature type="disulfide bond" evidence="13">
    <location>
        <begin position="124"/>
        <end position="139"/>
    </location>
</feature>
<feature type="disulfide bond" evidence="13">
    <location>
        <begin position="433"/>
        <end position="451"/>
    </location>
</feature>
<keyword evidence="2" id="KW-1003">Cell membrane</keyword>
<evidence type="ECO:0000256" key="2">
    <source>
        <dbReference type="ARBA" id="ARBA00022475"/>
    </source>
</evidence>
<dbReference type="InterPro" id="IPR001881">
    <property type="entry name" value="EGF-like_Ca-bd_dom"/>
</dbReference>
<keyword evidence="12" id="KW-0325">Glycoprotein</keyword>
<feature type="disulfide bond" evidence="13">
    <location>
        <begin position="314"/>
        <end position="332"/>
    </location>
</feature>
<evidence type="ECO:0000256" key="5">
    <source>
        <dbReference type="ARBA" id="ARBA00022692"/>
    </source>
</evidence>
<dbReference type="SMART" id="SM00179">
    <property type="entry name" value="EGF_CA"/>
    <property type="match status" value="3"/>
</dbReference>
<name>A0A7R9LBZ1_9ACAR</name>
<feature type="disulfide bond" evidence="13">
    <location>
        <begin position="46"/>
        <end position="61"/>
    </location>
</feature>
<dbReference type="InterPro" id="IPR051221">
    <property type="entry name" value="LDLR-related"/>
</dbReference>
<feature type="disulfide bond" evidence="13">
    <location>
        <begin position="393"/>
        <end position="411"/>
    </location>
</feature>
<evidence type="ECO:0000256" key="6">
    <source>
        <dbReference type="ARBA" id="ARBA00022729"/>
    </source>
</evidence>
<feature type="disulfide bond" evidence="13">
    <location>
        <begin position="426"/>
        <end position="438"/>
    </location>
</feature>
<feature type="disulfide bond" evidence="13">
    <location>
        <begin position="366"/>
        <end position="381"/>
    </location>
</feature>
<keyword evidence="5 15" id="KW-0812">Transmembrane</keyword>
<evidence type="ECO:0000256" key="4">
    <source>
        <dbReference type="ARBA" id="ARBA00022583"/>
    </source>
</evidence>
<dbReference type="OrthoDB" id="10066840at2759"/>
<evidence type="ECO:0000256" key="13">
    <source>
        <dbReference type="PROSITE-ProRule" id="PRU00124"/>
    </source>
</evidence>
<dbReference type="InterPro" id="IPR000742">
    <property type="entry name" value="EGF"/>
</dbReference>
<feature type="domain" description="EGF-like" evidence="16">
    <location>
        <begin position="489"/>
        <end position="504"/>
    </location>
</feature>
<dbReference type="PANTHER" id="PTHR22722:SF15">
    <property type="entry name" value="LOW-DENSITY LIPOPROTEIN RECEPTOR-RELATED"/>
    <property type="match status" value="1"/>
</dbReference>
<proteinExistence type="predicted"/>
<dbReference type="PROSITE" id="PS01209">
    <property type="entry name" value="LDLRA_1"/>
    <property type="match status" value="8"/>
</dbReference>
<keyword evidence="18" id="KW-1185">Reference proteome</keyword>
<feature type="disulfide bond" evidence="13">
    <location>
        <begin position="326"/>
        <end position="341"/>
    </location>
</feature>
<feature type="disulfide bond" evidence="13">
    <location>
        <begin position="347"/>
        <end position="359"/>
    </location>
</feature>
<keyword evidence="9 15" id="KW-0472">Membrane</keyword>
<feature type="disulfide bond" evidence="13">
    <location>
        <begin position="307"/>
        <end position="319"/>
    </location>
</feature>
<dbReference type="InterPro" id="IPR000033">
    <property type="entry name" value="LDLR_classB_rpt"/>
</dbReference>
<feature type="disulfide bond" evidence="13">
    <location>
        <begin position="354"/>
        <end position="372"/>
    </location>
</feature>
<gene>
    <name evidence="17" type="ORF">ONB1V03_LOCUS1643</name>
</gene>
<evidence type="ECO:0000313" key="17">
    <source>
        <dbReference type="EMBL" id="CAD7638871.1"/>
    </source>
</evidence>
<dbReference type="Pfam" id="PF00057">
    <property type="entry name" value="Ldl_recept_a"/>
    <property type="match status" value="11"/>
</dbReference>
<dbReference type="CDD" id="cd00112">
    <property type="entry name" value="LDLa"/>
    <property type="match status" value="11"/>
</dbReference>
<dbReference type="PROSITE" id="PS00010">
    <property type="entry name" value="ASX_HYDROXYL"/>
    <property type="match status" value="1"/>
</dbReference>
<keyword evidence="11" id="KW-0675">Receptor</keyword>
<feature type="disulfide bond" evidence="13">
    <location>
        <begin position="167"/>
        <end position="182"/>
    </location>
</feature>
<dbReference type="GO" id="GO:0042562">
    <property type="term" value="F:hormone binding"/>
    <property type="evidence" value="ECO:0007669"/>
    <property type="project" value="TreeGrafter"/>
</dbReference>
<evidence type="ECO:0000256" key="15">
    <source>
        <dbReference type="SAM" id="Phobius"/>
    </source>
</evidence>
<feature type="repeat" description="LDL-receptor class B" evidence="14">
    <location>
        <begin position="1517"/>
        <end position="1559"/>
    </location>
</feature>
<evidence type="ECO:0000256" key="9">
    <source>
        <dbReference type="ARBA" id="ARBA00023136"/>
    </source>
</evidence>
<feature type="disulfide bond" evidence="13">
    <location>
        <begin position="226"/>
        <end position="238"/>
    </location>
</feature>
<evidence type="ECO:0000256" key="7">
    <source>
        <dbReference type="ARBA" id="ARBA00022737"/>
    </source>
</evidence>
<dbReference type="FunFam" id="4.10.400.10:FF:000065">
    <property type="entry name" value="Transmembrane protease serine 7"/>
    <property type="match status" value="3"/>
</dbReference>
<dbReference type="PROSITE" id="PS50068">
    <property type="entry name" value="LDLRA_2"/>
    <property type="match status" value="11"/>
</dbReference>
<dbReference type="PROSITE" id="PS01187">
    <property type="entry name" value="EGF_CA"/>
    <property type="match status" value="1"/>
</dbReference>
<dbReference type="InterPro" id="IPR011042">
    <property type="entry name" value="6-blade_b-propeller_TolB-like"/>
</dbReference>
<feature type="disulfide bond" evidence="13">
    <location>
        <begin position="282"/>
        <end position="297"/>
    </location>
</feature>
<dbReference type="InterPro" id="IPR036055">
    <property type="entry name" value="LDL_receptor-like_sf"/>
</dbReference>
<evidence type="ECO:0000256" key="8">
    <source>
        <dbReference type="ARBA" id="ARBA00022989"/>
    </source>
</evidence>
<feature type="disulfide bond" evidence="13">
    <location>
        <begin position="74"/>
        <end position="92"/>
    </location>
</feature>
<accession>A0A7R9LBZ1</accession>
<evidence type="ECO:0000313" key="18">
    <source>
        <dbReference type="Proteomes" id="UP000728032"/>
    </source>
</evidence>
<comment type="caution">
    <text evidence="13">Lacks conserved residue(s) required for the propagation of feature annotation.</text>
</comment>
<keyword evidence="8 15" id="KW-1133">Transmembrane helix</keyword>
<feature type="repeat" description="LDL-receptor class B" evidence="14">
    <location>
        <begin position="941"/>
        <end position="983"/>
    </location>
</feature>
<feature type="disulfide bond" evidence="13">
    <location>
        <begin position="386"/>
        <end position="398"/>
    </location>
</feature>
<dbReference type="GO" id="GO:0016324">
    <property type="term" value="C:apical plasma membrane"/>
    <property type="evidence" value="ECO:0007669"/>
    <property type="project" value="TreeGrafter"/>
</dbReference>
<dbReference type="FunFam" id="2.120.10.30:FF:000241">
    <property type="entry name" value="Low-density lipoprotein receptor-related protein 6"/>
    <property type="match status" value="1"/>
</dbReference>
<keyword evidence="10 13" id="KW-1015">Disulfide bond</keyword>
<dbReference type="GO" id="GO:0006898">
    <property type="term" value="P:receptor-mediated endocytosis"/>
    <property type="evidence" value="ECO:0007669"/>
    <property type="project" value="TreeGrafter"/>
</dbReference>
<feature type="repeat" description="LDL-receptor class B" evidence="14">
    <location>
        <begin position="635"/>
        <end position="677"/>
    </location>
</feature>
<dbReference type="Pfam" id="PF00058">
    <property type="entry name" value="Ldl_recept_b"/>
    <property type="match status" value="13"/>
</dbReference>
<dbReference type="InterPro" id="IPR023415">
    <property type="entry name" value="LDLR_class-A_CS"/>
</dbReference>
<reference evidence="17" key="1">
    <citation type="submission" date="2020-11" db="EMBL/GenBank/DDBJ databases">
        <authorList>
            <person name="Tran Van P."/>
        </authorList>
    </citation>
    <scope>NUCLEOTIDE SEQUENCE</scope>
</reference>
<feature type="disulfide bond" evidence="13">
    <location>
        <begin position="195"/>
        <end position="213"/>
    </location>
</feature>
<comment type="subcellular location">
    <subcellularLocation>
        <location evidence="1">Cell membrane</location>
        <topology evidence="1">Single-pass type I membrane protein</topology>
    </subcellularLocation>
</comment>
<keyword evidence="6" id="KW-0732">Signal</keyword>
<keyword evidence="7" id="KW-0677">Repeat</keyword>
<feature type="disulfide bond" evidence="13">
    <location>
        <begin position="112"/>
        <end position="130"/>
    </location>
</feature>
<evidence type="ECO:0000256" key="10">
    <source>
        <dbReference type="ARBA" id="ARBA00023157"/>
    </source>
</evidence>
<feature type="repeat" description="LDL-receptor class B" evidence="14">
    <location>
        <begin position="1295"/>
        <end position="1338"/>
    </location>
</feature>
<evidence type="ECO:0000256" key="14">
    <source>
        <dbReference type="PROSITE-ProRule" id="PRU00461"/>
    </source>
</evidence>
<evidence type="ECO:0000256" key="1">
    <source>
        <dbReference type="ARBA" id="ARBA00004251"/>
    </source>
</evidence>
<keyword evidence="4" id="KW-0254">Endocytosis</keyword>
<dbReference type="SMART" id="SM00135">
    <property type="entry name" value="LY"/>
    <property type="match status" value="20"/>
</dbReference>
<dbReference type="SUPFAM" id="SSF57184">
    <property type="entry name" value="Growth factor receptor domain"/>
    <property type="match status" value="1"/>
</dbReference>
<dbReference type="SMART" id="SM00192">
    <property type="entry name" value="LDLa"/>
    <property type="match status" value="11"/>
</dbReference>
<feature type="disulfide bond" evidence="13">
    <location>
        <begin position="245"/>
        <end position="260"/>
    </location>
</feature>
<feature type="repeat" description="LDL-receptor class B" evidence="14">
    <location>
        <begin position="898"/>
        <end position="940"/>
    </location>
</feature>
<organism evidence="17">
    <name type="scientific">Oppiella nova</name>
    <dbReference type="NCBI Taxonomy" id="334625"/>
    <lineage>
        <taxon>Eukaryota</taxon>
        <taxon>Metazoa</taxon>
        <taxon>Ecdysozoa</taxon>
        <taxon>Arthropoda</taxon>
        <taxon>Chelicerata</taxon>
        <taxon>Arachnida</taxon>
        <taxon>Acari</taxon>
        <taxon>Acariformes</taxon>
        <taxon>Sarcoptiformes</taxon>
        <taxon>Oribatida</taxon>
        <taxon>Brachypylina</taxon>
        <taxon>Oppioidea</taxon>
        <taxon>Oppiidae</taxon>
        <taxon>Oppiella</taxon>
    </lineage>
</organism>
<keyword evidence="3" id="KW-0245">EGF-like domain</keyword>
<dbReference type="EMBL" id="OC915141">
    <property type="protein sequence ID" value="CAD7638871.1"/>
    <property type="molecule type" value="Genomic_DNA"/>
</dbReference>
<dbReference type="Pfam" id="PF14670">
    <property type="entry name" value="FXa_inhibition"/>
    <property type="match status" value="2"/>
</dbReference>
<dbReference type="SUPFAM" id="SSF57424">
    <property type="entry name" value="LDL receptor-like module"/>
    <property type="match status" value="11"/>
</dbReference>
<dbReference type="InterPro" id="IPR018097">
    <property type="entry name" value="EGF_Ca-bd_CS"/>
</dbReference>
<feature type="repeat" description="LDL-receptor class B" evidence="14">
    <location>
        <begin position="1252"/>
        <end position="1294"/>
    </location>
</feature>
<feature type="repeat" description="LDL-receptor class B" evidence="14">
    <location>
        <begin position="1603"/>
        <end position="1646"/>
    </location>
</feature>
<feature type="domain" description="EGF-like" evidence="16">
    <location>
        <begin position="530"/>
        <end position="545"/>
    </location>
</feature>
<feature type="disulfide bond" evidence="13">
    <location>
        <begin position="105"/>
        <end position="117"/>
    </location>
</feature>
<sequence>MVKTSMLNESYLSTTHYLNELTALPVCSGEHFTCSSGRCVLKTWFCDGDNDCGDNSDENDCKPRDCSNDRELKCGNGRCVRNEWQCDGTDDCGDGSDEECMGRPCATSEFRCHSGGCVSMSFHCDGETDCVDGSDELDCELVPIDHISTSEHFTCSSGRCVLKTWFCDGDNDCGDNSDENDCKPRDCSNDRELKCGNGRCVRNEWQCDGTDDCGDGSDEECMGRPCATSEFRCHSGGCVSMSFHCDGETDCVDGSDELDCELVPIDHISCHSGGCVSMSFHCDGETDCVDGSDELDCELVPIDHISCPSAQYRCRNGRCISEAYHCDGDNDCGDWSDEAKCEGRVECRSTEYLCSDGQCINIDWKCDGDPDCEDKSDEHNCPSKSCTSEEFRCRSGRCISIQWRCDGDIDCSDNSDEDGCAVRSECTTGNFKCADGTCINQNNVCNGAPNCPDGSDEDLNGTCASGTPCREDGFPCQHLCIATVNGHHCACKEGYQMGYDGRSCLDVDECFLTEQICSQKCENSVPGFQCFCAKGYKMRADRRRCKALGPEPIIIFANRIDIRRVSLDNSEYTSVLGNLQNAIAIDYHYEMDLIFWSDITADVIFKASLNGTDKTAIVSSGLVSAGGIAIDWVCHRIFWTDSGTSRIEFANLDGMMRKVLFWKGIEKPRAIVANPDDSTILWTDWGQQPRIEKAFMDGTGRMAIVERELFWPNGLTIDHPSHRLYWVDAKHHVIESSNLDGSDRKRVIEGDLPHPFAISVFEDNLYWTDWQTKGIQTASKLNAKNITLVHNKLHFPMDITILHPLRQPDVLNRCASHACSHICLPNNVSYRCMCPTGHHLTSDGKTCDPKADTFLLFSRRIDIRLICMECPEEDNIDVVLPLKDINSVVAIDSDPESSTIFWSDVTNKTINRGLWNGMSQQTIISNSVESPSGLAVDWAARNIYWVDTSRNLIEVAQMDGSMRSILLWETLDQPRDIAVDPNSALMFWSQWEKSNAKIERCGMDGSQRITLHSQNLTHPHGLAIDSVDKRLYWSDSGMKRIEYSEFDGSKRQVIISRNVKHPYGLVIYRDHIYWTDLELKNIQSAHKLNGDQRKTLVQGLDQLMDIQIFDNQLIETKSDVRNICSNAGCSHLCLLSPSAPGYRCSCPTGVRLSNDGKTCAPDMQKYLVVAVRNTIRRISLEVPYYADVVLPLNQTPNNAIIVDIHVENNSVFWSDIKEDKIYRADMTSGIVEEVIGVGLYDVNGLAVDNVGKKLYWTDAGRKRIEVSNLDGTDRRVLIWHELDSPRAIAVNQLTGHMIWADWGAQVRIERADMDGGRRAVIVSERLGWPNGITITRKGRFIWADSQTHTIEMADINGVNRKLLMSEVPAPYGVAVIDDYVYWTDWETRAIHRLNIVTNDEKPEIILKGLNNLVDIRAVNSLANDSHIIHNMCQINNGGCSHLCLRNTAKGYSCLCPTGMVLYNDEKTCNPNLTRQLLISTKTTLRRISLDTEDYSDVYLPALNIQNSVAIDYDFSNKKIYHSDLALNQIRSFDFDGSNAQILVQKDGSAPNSLAFDWISKNLYWSDTSRNVIEVSRNDGSCRKVIIDLDLNDPKSLALLPALGFLFWADSGSVAKIERAYLDGSSRRVIIASDLGRAIGLTIDLENQRIFWADSQLDRIESADLDGKYRNILIKDIAHPYGLTLMDQYVYWSDSHTKAIERANKVTGADHETICDNIENLMEIKAVSLSRQTGANPCAVLNGACSHLCLFRPQGYICACPSYGDTRPCSTVPGEVVSHQSTQTTVPSDVSTNDNSVNSDSELLTEYPAKHINLTTLCRDLTNLSNCQTSGTNLDGHLLRAVYISALIAFALVIIIIVIVTITLCKKKGKTKRTDKESNVSPYPEDCYEPKKIQNDMNLMRQSSDEQNLDIKDYEQIDSYIPPPPPPPLTGHRLYNKLSPQMNSSSYVSPEWKRSNKYVKDLY</sequence>
<dbReference type="Gene3D" id="2.10.25.10">
    <property type="entry name" value="Laminin"/>
    <property type="match status" value="2"/>
</dbReference>
<dbReference type="SUPFAM" id="SSF57196">
    <property type="entry name" value="EGF/Laminin"/>
    <property type="match status" value="2"/>
</dbReference>
<evidence type="ECO:0000256" key="11">
    <source>
        <dbReference type="ARBA" id="ARBA00023170"/>
    </source>
</evidence>
<evidence type="ECO:0000259" key="16">
    <source>
        <dbReference type="PROSITE" id="PS01186"/>
    </source>
</evidence>
<dbReference type="PRINTS" id="PR00261">
    <property type="entry name" value="LDLRECEPTOR"/>
</dbReference>
<evidence type="ECO:0000256" key="3">
    <source>
        <dbReference type="ARBA" id="ARBA00022536"/>
    </source>
</evidence>
<dbReference type="SUPFAM" id="SSF63825">
    <property type="entry name" value="YWTD domain"/>
    <property type="match status" value="4"/>
</dbReference>
<feature type="disulfide bond" evidence="13">
    <location>
        <begin position="27"/>
        <end position="39"/>
    </location>
</feature>
<feature type="disulfide bond" evidence="13">
    <location>
        <begin position="405"/>
        <end position="420"/>
    </location>
</feature>
<dbReference type="PROSITE" id="PS01186">
    <property type="entry name" value="EGF_2"/>
    <property type="match status" value="2"/>
</dbReference>
<feature type="repeat" description="LDL-receptor class B" evidence="14">
    <location>
        <begin position="1029"/>
        <end position="1071"/>
    </location>
</feature>
<dbReference type="Gene3D" id="4.10.400.10">
    <property type="entry name" value="Low-density Lipoprotein Receptor"/>
    <property type="match status" value="11"/>
</dbReference>
<dbReference type="EMBL" id="CAJPVJ010000316">
    <property type="protein sequence ID" value="CAG2162042.1"/>
    <property type="molecule type" value="Genomic_DNA"/>
</dbReference>
<dbReference type="Proteomes" id="UP000728032">
    <property type="component" value="Unassembled WGS sequence"/>
</dbReference>
<dbReference type="GO" id="GO:0005509">
    <property type="term" value="F:calcium ion binding"/>
    <property type="evidence" value="ECO:0007669"/>
    <property type="project" value="InterPro"/>
</dbReference>
<feature type="repeat" description="LDL-receptor class B" evidence="14">
    <location>
        <begin position="1560"/>
        <end position="1602"/>
    </location>
</feature>
<dbReference type="PANTHER" id="PTHR22722">
    <property type="entry name" value="LOW-DENSITY LIPOPROTEIN RECEPTOR-RELATED PROTEIN 2-RELATED"/>
    <property type="match status" value="1"/>
</dbReference>
<dbReference type="Pfam" id="PF12662">
    <property type="entry name" value="cEGF"/>
    <property type="match status" value="1"/>
</dbReference>